<name>A0A4R0RKF6_9APHY</name>
<dbReference type="EMBL" id="RWJN01000245">
    <property type="protein sequence ID" value="TCD64278.1"/>
    <property type="molecule type" value="Genomic_DNA"/>
</dbReference>
<evidence type="ECO:0000313" key="3">
    <source>
        <dbReference type="EMBL" id="TCD64278.1"/>
    </source>
</evidence>
<accession>A0A4R0RKF6</accession>
<feature type="region of interest" description="Disordered" evidence="1">
    <location>
        <begin position="272"/>
        <end position="297"/>
    </location>
</feature>
<feature type="transmembrane region" description="Helical" evidence="2">
    <location>
        <begin position="60"/>
        <end position="84"/>
    </location>
</feature>
<protein>
    <submittedName>
        <fullName evidence="3">Uncharacterized protein</fullName>
    </submittedName>
</protein>
<dbReference type="Proteomes" id="UP000292702">
    <property type="component" value="Unassembled WGS sequence"/>
</dbReference>
<sequence length="749" mass="80344">MFVLPIVAATFTIMSVFLTLPILSLLSFQSIPTIDWCSLPSIAAYVGDLIDLGMKVAPRVTCWAVALAGFFVLALLVFLAYHAVFLGEGEYQLYVVEAAIRSSTPILPPPDTPQSVTSTSQDDYSLGDVTLVEELSSRLLHDPSLPKIVTLKSDISDIDLPLHALSTSSSFMNIPVDATTEDHYTLTGSRPASPSKGINHSFDTEVLSALGLPSRGSMTTNLVDIAEDLTYDYDTDVTNPWLASPEPELDDEFAARLQQLITSISALENVSSVSKSASRNASKSKPTRLLSTTTMEKQQPGVALKPAAIPRARSVAEESAKKSGERDTGGQVAIGTMRNISVIIPIQAPSSAVDQPAVLTRLLATTGFAAPDSGFGSGLSCAPWSEDHYIGRVRKISMTNVDYTSELPPSALGCKTGSVLSSSPLRSTIPDKIAAFVARRTAQSSPTKAQAQWPPYKKGLQVNVLPSEDLEPTVSLALSPPSTLSAPILKSPRRSKGATITFLLRNTSVLESDETIRRYITSGHVKLVKGDAMNAEDVARGWNVAQHNGARPVDVVLSTVGGKPHFSMSQGVYMDPPNLVTNSLFNILSTFPSQSQPTPPKVITVSSIGLTPAEHRELPLLLKPLYSSLLAAPHDDKLGSERVALEAAGLKWPPSYPEPKESLMPQGWKETLHISGATLKEMTIIKPALLTDGGCKGDKAMVGKLGYQVSEHVIGNGYTISRQDIAHFIAEVLLQNWAKWGGKTLNIAY</sequence>
<evidence type="ECO:0000256" key="1">
    <source>
        <dbReference type="SAM" id="MobiDB-lite"/>
    </source>
</evidence>
<comment type="caution">
    <text evidence="3">The sequence shown here is derived from an EMBL/GenBank/DDBJ whole genome shotgun (WGS) entry which is preliminary data.</text>
</comment>
<feature type="transmembrane region" description="Helical" evidence="2">
    <location>
        <begin position="6"/>
        <end position="26"/>
    </location>
</feature>
<organism evidence="3 4">
    <name type="scientific">Steccherinum ochraceum</name>
    <dbReference type="NCBI Taxonomy" id="92696"/>
    <lineage>
        <taxon>Eukaryota</taxon>
        <taxon>Fungi</taxon>
        <taxon>Dikarya</taxon>
        <taxon>Basidiomycota</taxon>
        <taxon>Agaricomycotina</taxon>
        <taxon>Agaricomycetes</taxon>
        <taxon>Polyporales</taxon>
        <taxon>Steccherinaceae</taxon>
        <taxon>Steccherinum</taxon>
    </lineage>
</organism>
<keyword evidence="4" id="KW-1185">Reference proteome</keyword>
<keyword evidence="2" id="KW-0812">Transmembrane</keyword>
<dbReference type="Gene3D" id="3.40.50.720">
    <property type="entry name" value="NAD(P)-binding Rossmann-like Domain"/>
    <property type="match status" value="1"/>
</dbReference>
<evidence type="ECO:0000256" key="2">
    <source>
        <dbReference type="SAM" id="Phobius"/>
    </source>
</evidence>
<feature type="compositionally biased region" description="Low complexity" evidence="1">
    <location>
        <begin position="272"/>
        <end position="284"/>
    </location>
</feature>
<reference evidence="3 4" key="1">
    <citation type="submission" date="2018-11" db="EMBL/GenBank/DDBJ databases">
        <title>Genome assembly of Steccherinum ochraceum LE-BIN_3174, the white-rot fungus of the Steccherinaceae family (The Residual Polyporoid clade, Polyporales, Basidiomycota).</title>
        <authorList>
            <person name="Fedorova T.V."/>
            <person name="Glazunova O.A."/>
            <person name="Landesman E.O."/>
            <person name="Moiseenko K.V."/>
            <person name="Psurtseva N.V."/>
            <person name="Savinova O.S."/>
            <person name="Shakhova N.V."/>
            <person name="Tyazhelova T.V."/>
            <person name="Vasina D.V."/>
        </authorList>
    </citation>
    <scope>NUCLEOTIDE SEQUENCE [LARGE SCALE GENOMIC DNA]</scope>
    <source>
        <strain evidence="3 4">LE-BIN_3174</strain>
    </source>
</reference>
<keyword evidence="2" id="KW-0472">Membrane</keyword>
<dbReference type="AlphaFoldDB" id="A0A4R0RKF6"/>
<keyword evidence="2" id="KW-1133">Transmembrane helix</keyword>
<proteinExistence type="predicted"/>
<dbReference type="OrthoDB" id="63935at2759"/>
<gene>
    <name evidence="3" type="ORF">EIP91_004286</name>
</gene>
<evidence type="ECO:0000313" key="4">
    <source>
        <dbReference type="Proteomes" id="UP000292702"/>
    </source>
</evidence>